<dbReference type="RefSeq" id="WP_242942849.1">
    <property type="nucleotide sequence ID" value="NZ_FWXW01000008.1"/>
</dbReference>
<proteinExistence type="predicted"/>
<dbReference type="SUPFAM" id="SSF54593">
    <property type="entry name" value="Glyoxalase/Bleomycin resistance protein/Dihydroxybiphenyl dioxygenase"/>
    <property type="match status" value="1"/>
</dbReference>
<dbReference type="InterPro" id="IPR037523">
    <property type="entry name" value="VOC_core"/>
</dbReference>
<dbReference type="EMBL" id="FWXW01000008">
    <property type="protein sequence ID" value="SMC81822.1"/>
    <property type="molecule type" value="Genomic_DNA"/>
</dbReference>
<reference evidence="3 4" key="1">
    <citation type="submission" date="2017-04" db="EMBL/GenBank/DDBJ databases">
        <authorList>
            <person name="Afonso C.L."/>
            <person name="Miller P.J."/>
            <person name="Scott M.A."/>
            <person name="Spackman E."/>
            <person name="Goraichik I."/>
            <person name="Dimitrov K.M."/>
            <person name="Suarez D.L."/>
            <person name="Swayne D.E."/>
        </authorList>
    </citation>
    <scope>NUCLEOTIDE SEQUENCE [LARGE SCALE GENOMIC DNA]</scope>
    <source>
        <strain evidence="3 4">DSM 12816</strain>
    </source>
</reference>
<evidence type="ECO:0000259" key="2">
    <source>
        <dbReference type="PROSITE" id="PS51819"/>
    </source>
</evidence>
<evidence type="ECO:0000313" key="4">
    <source>
        <dbReference type="Proteomes" id="UP000192790"/>
    </source>
</evidence>
<dbReference type="InterPro" id="IPR051785">
    <property type="entry name" value="MMCE/EMCE_epimerase"/>
</dbReference>
<protein>
    <submittedName>
        <fullName evidence="3">Methylmalonyl-CoA/ethylmalonyl-CoA epimerase</fullName>
    </submittedName>
</protein>
<organism evidence="3 4">
    <name type="scientific">Papillibacter cinnamivorans DSM 12816</name>
    <dbReference type="NCBI Taxonomy" id="1122930"/>
    <lineage>
        <taxon>Bacteria</taxon>
        <taxon>Bacillati</taxon>
        <taxon>Bacillota</taxon>
        <taxon>Clostridia</taxon>
        <taxon>Eubacteriales</taxon>
        <taxon>Oscillospiraceae</taxon>
        <taxon>Papillibacter</taxon>
    </lineage>
</organism>
<name>A0A1W2CAB9_9FIRM</name>
<dbReference type="STRING" id="1122930.SAMN02745168_2640"/>
<accession>A0A1W2CAB9</accession>
<dbReference type="Pfam" id="PF13669">
    <property type="entry name" value="Glyoxalase_4"/>
    <property type="match status" value="1"/>
</dbReference>
<dbReference type="PROSITE" id="PS51819">
    <property type="entry name" value="VOC"/>
    <property type="match status" value="1"/>
</dbReference>
<feature type="domain" description="VOC" evidence="2">
    <location>
        <begin position="6"/>
        <end position="137"/>
    </location>
</feature>
<evidence type="ECO:0000256" key="1">
    <source>
        <dbReference type="ARBA" id="ARBA00022723"/>
    </source>
</evidence>
<keyword evidence="4" id="KW-1185">Reference proteome</keyword>
<dbReference type="PANTHER" id="PTHR43048:SF3">
    <property type="entry name" value="METHYLMALONYL-COA EPIMERASE, MITOCHONDRIAL"/>
    <property type="match status" value="1"/>
</dbReference>
<keyword evidence="1" id="KW-0479">Metal-binding</keyword>
<dbReference type="GO" id="GO:0004493">
    <property type="term" value="F:methylmalonyl-CoA epimerase activity"/>
    <property type="evidence" value="ECO:0007669"/>
    <property type="project" value="TreeGrafter"/>
</dbReference>
<dbReference type="PANTHER" id="PTHR43048">
    <property type="entry name" value="METHYLMALONYL-COA EPIMERASE"/>
    <property type="match status" value="1"/>
</dbReference>
<dbReference type="Gene3D" id="3.10.180.10">
    <property type="entry name" value="2,3-Dihydroxybiphenyl 1,2-Dioxygenase, domain 1"/>
    <property type="match status" value="1"/>
</dbReference>
<gene>
    <name evidence="3" type="ORF">SAMN02745168_2640</name>
</gene>
<sequence length="139" mass="15490">MFQRMKMHHVGIIVPTEEKAYAFMAQYGLEAASIGETPYQAKAIFTKANGQESPIEFLIPSGGVLKEFNNGKGGIHHVCYEVEDIETACHELISQGCEMLEKAPVRAGNPGSAFENTWINFVRPKFSSGILVELWENRK</sequence>
<dbReference type="Proteomes" id="UP000192790">
    <property type="component" value="Unassembled WGS sequence"/>
</dbReference>
<evidence type="ECO:0000313" key="3">
    <source>
        <dbReference type="EMBL" id="SMC81822.1"/>
    </source>
</evidence>
<dbReference type="InterPro" id="IPR029068">
    <property type="entry name" value="Glyas_Bleomycin-R_OHBP_Dase"/>
</dbReference>
<dbReference type="GO" id="GO:0046491">
    <property type="term" value="P:L-methylmalonyl-CoA metabolic process"/>
    <property type="evidence" value="ECO:0007669"/>
    <property type="project" value="TreeGrafter"/>
</dbReference>
<dbReference type="GO" id="GO:0046872">
    <property type="term" value="F:metal ion binding"/>
    <property type="evidence" value="ECO:0007669"/>
    <property type="project" value="UniProtKB-KW"/>
</dbReference>
<dbReference type="AlphaFoldDB" id="A0A1W2CAB9"/>